<reference evidence="6" key="1">
    <citation type="submission" date="2022-09" db="EMBL/GenBank/DDBJ databases">
        <title>Intensive care unit water sources are persistently colonized with multi-drug resistant bacteria and are the site of extensive horizontal gene transfer of antibiotic resistance genes.</title>
        <authorList>
            <person name="Diorio-Toth L."/>
        </authorList>
    </citation>
    <scope>NUCLEOTIDE SEQUENCE</scope>
    <source>
        <strain evidence="6">GD03863</strain>
    </source>
</reference>
<evidence type="ECO:0000256" key="2">
    <source>
        <dbReference type="ARBA" id="ARBA00004533"/>
    </source>
</evidence>
<dbReference type="SMART" id="SM00267">
    <property type="entry name" value="GGDEF"/>
    <property type="match status" value="1"/>
</dbReference>
<feature type="domain" description="PAS" evidence="3">
    <location>
        <begin position="14"/>
        <end position="68"/>
    </location>
</feature>
<organism evidence="6 7">
    <name type="scientific">Ectopseudomonas toyotomiensis</name>
    <dbReference type="NCBI Taxonomy" id="554344"/>
    <lineage>
        <taxon>Bacteria</taxon>
        <taxon>Pseudomonadati</taxon>
        <taxon>Pseudomonadota</taxon>
        <taxon>Gammaproteobacteria</taxon>
        <taxon>Pseudomonadales</taxon>
        <taxon>Pseudomonadaceae</taxon>
        <taxon>Ectopseudomonas</taxon>
    </lineage>
</organism>
<dbReference type="Gene3D" id="3.20.20.450">
    <property type="entry name" value="EAL domain"/>
    <property type="match status" value="1"/>
</dbReference>
<dbReference type="FunFam" id="3.30.70.270:FF:000001">
    <property type="entry name" value="Diguanylate cyclase domain protein"/>
    <property type="match status" value="1"/>
</dbReference>
<evidence type="ECO:0000256" key="1">
    <source>
        <dbReference type="ARBA" id="ARBA00001946"/>
    </source>
</evidence>
<dbReference type="SMART" id="SM00065">
    <property type="entry name" value="GAF"/>
    <property type="match status" value="1"/>
</dbReference>
<accession>A0AA42LGW4</accession>
<dbReference type="SUPFAM" id="SSF55073">
    <property type="entry name" value="Nucleotide cyclase"/>
    <property type="match status" value="1"/>
</dbReference>
<dbReference type="PROSITE" id="PS50883">
    <property type="entry name" value="EAL"/>
    <property type="match status" value="1"/>
</dbReference>
<dbReference type="Pfam" id="PF13426">
    <property type="entry name" value="PAS_9"/>
    <property type="match status" value="1"/>
</dbReference>
<dbReference type="Pfam" id="PF00990">
    <property type="entry name" value="GGDEF"/>
    <property type="match status" value="1"/>
</dbReference>
<dbReference type="InterPro" id="IPR029016">
    <property type="entry name" value="GAF-like_dom_sf"/>
</dbReference>
<dbReference type="InterPro" id="IPR001633">
    <property type="entry name" value="EAL_dom"/>
</dbReference>
<comment type="subcellular location">
    <subcellularLocation>
        <location evidence="2">Cell inner membrane</location>
    </subcellularLocation>
</comment>
<dbReference type="Proteomes" id="UP001161137">
    <property type="component" value="Unassembled WGS sequence"/>
</dbReference>
<dbReference type="InterPro" id="IPR029787">
    <property type="entry name" value="Nucleotide_cyclase"/>
</dbReference>
<dbReference type="InterPro" id="IPR013767">
    <property type="entry name" value="PAS_fold"/>
</dbReference>
<dbReference type="PANTHER" id="PTHR44757">
    <property type="entry name" value="DIGUANYLATE CYCLASE DGCP"/>
    <property type="match status" value="1"/>
</dbReference>
<dbReference type="InterPro" id="IPR043128">
    <property type="entry name" value="Rev_trsase/Diguanyl_cyclase"/>
</dbReference>
<dbReference type="Gene3D" id="3.30.450.20">
    <property type="entry name" value="PAS domain"/>
    <property type="match status" value="2"/>
</dbReference>
<dbReference type="Pfam" id="PF13185">
    <property type="entry name" value="GAF_2"/>
    <property type="match status" value="1"/>
</dbReference>
<dbReference type="SUPFAM" id="SSF55785">
    <property type="entry name" value="PYP-like sensor domain (PAS domain)"/>
    <property type="match status" value="2"/>
</dbReference>
<dbReference type="InterPro" id="IPR003018">
    <property type="entry name" value="GAF"/>
</dbReference>
<comment type="cofactor">
    <cofactor evidence="1">
        <name>Mg(2+)</name>
        <dbReference type="ChEBI" id="CHEBI:18420"/>
    </cofactor>
</comment>
<dbReference type="Gene3D" id="3.30.70.270">
    <property type="match status" value="1"/>
</dbReference>
<dbReference type="GO" id="GO:0005886">
    <property type="term" value="C:plasma membrane"/>
    <property type="evidence" value="ECO:0007669"/>
    <property type="project" value="UniProtKB-SubCell"/>
</dbReference>
<sequence length="857" mass="95942">MLTTIRAIAADHDLSELFTQTLEQAIDAVVVIDANNHILLFNAAAERLWGRPRADVLGHNVNLLVPKEIRHLHDGYVESNRRTRLDRIVGTSRDVPIPLADGSQRWGSMSISRIELANETLYTAFVKDVTEQHAQQEKLRLLSLVADHSNNAVIITDAKARIIYVNAGFHRLFGYPLEEIRARNPITLLSPHPDRRNIRRISECLTQGTAYQSEEIVQKQDGQRLWCSITANPVHLHGQLSHTVSVLTDITGAKVHEMLQRRMLEAMLHDESLEVLMEQACLEVERIDPNLVVSILQVTEQGLLRPLAAPKLPLGYSKAIEGLAIGPQVGACGSAAYLRRPVFSDDIENDPHWEGFRNFLLPLGLRSCWSTPMMGSDGRVLGTFALYYRAEQKPSAQHMQLLEACRHLCVLALEREESRSRIRQLALYDTLTGLANRTQLLTRSAQALAEASRARHPVAVLFIDLDRFKQVNDSLGHSAGDRLLQLVAHRLNQQRRNTDIVARQSGDEFVMVLPQCDREQAVLFTDRLLQNLHAPCMIAGTSVPPSASIGISLYPEDGSDIVTLIRHADMAMYQAKGQGRGRFRMFNHELTQALNERLELEKALHEALDRQSLSLVYQPQMRIGKQELYGVEALLRWDSPQLGSVSPSRFIPLAEDCGLIEEIGQWVIGEACRQLAAWRRRGIDVPCISVNLSPSNFHNPLLPGLITQALDANQLQAEALTLEITEGVLMDENPISLMTLDAIHKLGVRLSMDDFGTGYSSLSYLRRLPIRELKLDRSFVYDLEHDRTNQALSEAVIRLGESLDLTVVAEGIETQSQYHVLARQGYHVAQGFLLARPLTADGLEDWVVDGCSTPVHD</sequence>
<dbReference type="InterPro" id="IPR035919">
    <property type="entry name" value="EAL_sf"/>
</dbReference>
<dbReference type="CDD" id="cd00130">
    <property type="entry name" value="PAS"/>
    <property type="match status" value="2"/>
</dbReference>
<dbReference type="CDD" id="cd01949">
    <property type="entry name" value="GGDEF"/>
    <property type="match status" value="1"/>
</dbReference>
<evidence type="ECO:0000259" key="4">
    <source>
        <dbReference type="PROSITE" id="PS50883"/>
    </source>
</evidence>
<dbReference type="AlphaFoldDB" id="A0AA42LGW4"/>
<proteinExistence type="predicted"/>
<dbReference type="CDD" id="cd01948">
    <property type="entry name" value="EAL"/>
    <property type="match status" value="1"/>
</dbReference>
<dbReference type="PIRSF" id="PIRSF005925">
    <property type="entry name" value="Dos"/>
    <property type="match status" value="1"/>
</dbReference>
<dbReference type="PROSITE" id="PS50112">
    <property type="entry name" value="PAS"/>
    <property type="match status" value="2"/>
</dbReference>
<dbReference type="Pfam" id="PF00563">
    <property type="entry name" value="EAL"/>
    <property type="match status" value="1"/>
</dbReference>
<name>A0AA42LGW4_9GAMM</name>
<comment type="caution">
    <text evidence="6">The sequence shown here is derived from an EMBL/GenBank/DDBJ whole genome shotgun (WGS) entry which is preliminary data.</text>
</comment>
<gene>
    <name evidence="6" type="ORF">N5D41_03485</name>
</gene>
<dbReference type="NCBIfam" id="TIGR00254">
    <property type="entry name" value="GGDEF"/>
    <property type="match status" value="1"/>
</dbReference>
<dbReference type="RefSeq" id="WP_196459161.1">
    <property type="nucleotide sequence ID" value="NZ_JACFYY010000008.1"/>
</dbReference>
<feature type="domain" description="EAL" evidence="4">
    <location>
        <begin position="597"/>
        <end position="851"/>
    </location>
</feature>
<dbReference type="SUPFAM" id="SSF55781">
    <property type="entry name" value="GAF domain-like"/>
    <property type="match status" value="1"/>
</dbReference>
<dbReference type="Pfam" id="PF00989">
    <property type="entry name" value="PAS"/>
    <property type="match status" value="1"/>
</dbReference>
<feature type="domain" description="PAS" evidence="3">
    <location>
        <begin position="138"/>
        <end position="208"/>
    </location>
</feature>
<evidence type="ECO:0000313" key="7">
    <source>
        <dbReference type="Proteomes" id="UP001161137"/>
    </source>
</evidence>
<dbReference type="EMBL" id="JAOCDH010000002">
    <property type="protein sequence ID" value="MDH0700549.1"/>
    <property type="molecule type" value="Genomic_DNA"/>
</dbReference>
<evidence type="ECO:0000313" key="6">
    <source>
        <dbReference type="EMBL" id="MDH0700549.1"/>
    </source>
</evidence>
<dbReference type="InterPro" id="IPR012226">
    <property type="entry name" value="Diguanyl_cyclase/Pdiesterase"/>
</dbReference>
<dbReference type="InterPro" id="IPR000160">
    <property type="entry name" value="GGDEF_dom"/>
</dbReference>
<dbReference type="SMART" id="SM00052">
    <property type="entry name" value="EAL"/>
    <property type="match status" value="1"/>
</dbReference>
<dbReference type="SMART" id="SM00091">
    <property type="entry name" value="PAS"/>
    <property type="match status" value="2"/>
</dbReference>
<evidence type="ECO:0000259" key="3">
    <source>
        <dbReference type="PROSITE" id="PS50112"/>
    </source>
</evidence>
<dbReference type="PANTHER" id="PTHR44757:SF2">
    <property type="entry name" value="BIOFILM ARCHITECTURE MAINTENANCE PROTEIN MBAA"/>
    <property type="match status" value="1"/>
</dbReference>
<dbReference type="SUPFAM" id="SSF141868">
    <property type="entry name" value="EAL domain-like"/>
    <property type="match status" value="1"/>
</dbReference>
<dbReference type="GO" id="GO:0003824">
    <property type="term" value="F:catalytic activity"/>
    <property type="evidence" value="ECO:0007669"/>
    <property type="project" value="UniProtKB-ARBA"/>
</dbReference>
<dbReference type="GO" id="GO:0006355">
    <property type="term" value="P:regulation of DNA-templated transcription"/>
    <property type="evidence" value="ECO:0007669"/>
    <property type="project" value="InterPro"/>
</dbReference>
<dbReference type="PROSITE" id="PS50887">
    <property type="entry name" value="GGDEF"/>
    <property type="match status" value="1"/>
</dbReference>
<feature type="domain" description="GGDEF" evidence="5">
    <location>
        <begin position="456"/>
        <end position="588"/>
    </location>
</feature>
<protein>
    <submittedName>
        <fullName evidence="6">EAL domain-containing protein</fullName>
    </submittedName>
</protein>
<dbReference type="InterPro" id="IPR052155">
    <property type="entry name" value="Biofilm_reg_signaling"/>
</dbReference>
<dbReference type="InterPro" id="IPR000014">
    <property type="entry name" value="PAS"/>
</dbReference>
<dbReference type="Gene3D" id="3.30.450.40">
    <property type="match status" value="1"/>
</dbReference>
<dbReference type="NCBIfam" id="TIGR00229">
    <property type="entry name" value="sensory_box"/>
    <property type="match status" value="2"/>
</dbReference>
<dbReference type="InterPro" id="IPR035965">
    <property type="entry name" value="PAS-like_dom_sf"/>
</dbReference>
<evidence type="ECO:0000259" key="5">
    <source>
        <dbReference type="PROSITE" id="PS50887"/>
    </source>
</evidence>